<gene>
    <name evidence="1" type="ORF">FYJ75_08025</name>
</gene>
<dbReference type="AlphaFoldDB" id="A0A6L5YSQ4"/>
<sequence>MNIPKDPVMLLSFVNTQLRDNYPSLGEFAKAYMVEENEIKDKLAAINYTYDPAQNKFV</sequence>
<dbReference type="Proteomes" id="UP000474024">
    <property type="component" value="Unassembled WGS sequence"/>
</dbReference>
<evidence type="ECO:0000313" key="2">
    <source>
        <dbReference type="Proteomes" id="UP000474024"/>
    </source>
</evidence>
<evidence type="ECO:0000313" key="1">
    <source>
        <dbReference type="EMBL" id="MST74976.1"/>
    </source>
</evidence>
<organism evidence="1 2">
    <name type="scientific">Roseburia porci</name>
    <dbReference type="NCBI Taxonomy" id="2605790"/>
    <lineage>
        <taxon>Bacteria</taxon>
        <taxon>Bacillati</taxon>
        <taxon>Bacillota</taxon>
        <taxon>Clostridia</taxon>
        <taxon>Lachnospirales</taxon>
        <taxon>Lachnospiraceae</taxon>
        <taxon>Roseburia</taxon>
    </lineage>
</organism>
<comment type="caution">
    <text evidence="1">The sequence shown here is derived from an EMBL/GenBank/DDBJ whole genome shotgun (WGS) entry which is preliminary data.</text>
</comment>
<name>A0A6L5YSQ4_9FIRM</name>
<reference evidence="1 2" key="1">
    <citation type="submission" date="2019-08" db="EMBL/GenBank/DDBJ databases">
        <title>In-depth cultivation of the pig gut microbiome towards novel bacterial diversity and tailored functional studies.</title>
        <authorList>
            <person name="Wylensek D."/>
            <person name="Hitch T.C.A."/>
            <person name="Clavel T."/>
        </authorList>
    </citation>
    <scope>NUCLEOTIDE SEQUENCE [LARGE SCALE GENOMIC DNA]</scope>
    <source>
        <strain evidence="1 2">MUC/MUC-530-WT-4D</strain>
    </source>
</reference>
<dbReference type="RefSeq" id="WP_154429943.1">
    <property type="nucleotide sequence ID" value="NZ_VUNI01000012.1"/>
</dbReference>
<dbReference type="EMBL" id="VUNI01000012">
    <property type="protein sequence ID" value="MST74976.1"/>
    <property type="molecule type" value="Genomic_DNA"/>
</dbReference>
<proteinExistence type="predicted"/>
<accession>A0A6L5YSQ4</accession>
<dbReference type="InterPro" id="IPR025346">
    <property type="entry name" value="DUF4250"/>
</dbReference>
<dbReference type="Pfam" id="PF14056">
    <property type="entry name" value="DUF4250"/>
    <property type="match status" value="1"/>
</dbReference>
<protein>
    <submittedName>
        <fullName evidence="1">DUF4250 domain-containing protein</fullName>
    </submittedName>
</protein>
<keyword evidence="2" id="KW-1185">Reference proteome</keyword>